<keyword evidence="2" id="KW-1133">Transmembrane helix</keyword>
<feature type="transmembrane region" description="Helical" evidence="2">
    <location>
        <begin position="6"/>
        <end position="22"/>
    </location>
</feature>
<organism evidence="3 4">
    <name type="scientific">Adineta ricciae</name>
    <name type="common">Rotifer</name>
    <dbReference type="NCBI Taxonomy" id="249248"/>
    <lineage>
        <taxon>Eukaryota</taxon>
        <taxon>Metazoa</taxon>
        <taxon>Spiralia</taxon>
        <taxon>Gnathifera</taxon>
        <taxon>Rotifera</taxon>
        <taxon>Eurotatoria</taxon>
        <taxon>Bdelloidea</taxon>
        <taxon>Adinetida</taxon>
        <taxon>Adinetidae</taxon>
        <taxon>Adineta</taxon>
    </lineage>
</organism>
<feature type="region of interest" description="Disordered" evidence="1">
    <location>
        <begin position="130"/>
        <end position="153"/>
    </location>
</feature>
<dbReference type="AlphaFoldDB" id="A0A814T0Y1"/>
<evidence type="ECO:0000256" key="1">
    <source>
        <dbReference type="SAM" id="MobiDB-lite"/>
    </source>
</evidence>
<keyword evidence="2" id="KW-0472">Membrane</keyword>
<gene>
    <name evidence="3" type="ORF">EDS130_LOCUS22727</name>
</gene>
<evidence type="ECO:0000256" key="2">
    <source>
        <dbReference type="SAM" id="Phobius"/>
    </source>
</evidence>
<feature type="compositionally biased region" description="Basic and acidic residues" evidence="1">
    <location>
        <begin position="143"/>
        <end position="153"/>
    </location>
</feature>
<reference evidence="3" key="1">
    <citation type="submission" date="2021-02" db="EMBL/GenBank/DDBJ databases">
        <authorList>
            <person name="Nowell W R."/>
        </authorList>
    </citation>
    <scope>NUCLEOTIDE SEQUENCE</scope>
</reference>
<keyword evidence="2" id="KW-0812">Transmembrane</keyword>
<comment type="caution">
    <text evidence="3">The sequence shown here is derived from an EMBL/GenBank/DDBJ whole genome shotgun (WGS) entry which is preliminary data.</text>
</comment>
<protein>
    <submittedName>
        <fullName evidence="3">Uncharacterized protein</fullName>
    </submittedName>
</protein>
<evidence type="ECO:0000313" key="4">
    <source>
        <dbReference type="Proteomes" id="UP000663852"/>
    </source>
</evidence>
<accession>A0A814T0Y1</accession>
<sequence>MNTSSILLLFAVITILSILCFIRRKCGSQIMRSCKIFFCGTDYGLGEYQNTLETVINAFPLENRAKKRSKQLSIAGPYNWAPAYNPVPNLSPKLYTLIRNMQMNSFDREASFRQRTVDEDDDVHDVFTIPDESEQMKTPSSEKTSETKQERNCETARKFYASMRHSARHVNSSSNDSGSNDLFSLTNDRSVQNNSNDHIKFFRNTRFFQSITKSTR</sequence>
<evidence type="ECO:0000313" key="3">
    <source>
        <dbReference type="EMBL" id="CAF1153169.1"/>
    </source>
</evidence>
<proteinExistence type="predicted"/>
<dbReference type="Proteomes" id="UP000663852">
    <property type="component" value="Unassembled WGS sequence"/>
</dbReference>
<name>A0A814T0Y1_ADIRI</name>
<dbReference type="OrthoDB" id="9984094at2759"/>
<dbReference type="EMBL" id="CAJNOJ010000120">
    <property type="protein sequence ID" value="CAF1153169.1"/>
    <property type="molecule type" value="Genomic_DNA"/>
</dbReference>